<sequence>MKNVTLEGGTKDEAVVEVTCSIVFYLLESDYAFSITNKSPLDIVTTQTQLCLLSALTHLEWYYLEQGNAKIDLANETKVRFQTYYI</sequence>
<reference evidence="1 2" key="2">
    <citation type="submission" date="2018-11" db="EMBL/GenBank/DDBJ databases">
        <authorList>
            <consortium name="Pathogen Informatics"/>
        </authorList>
    </citation>
    <scope>NUCLEOTIDE SEQUENCE [LARGE SCALE GENOMIC DNA]</scope>
    <source>
        <strain evidence="1">Dakar</strain>
        <strain evidence="2">Dakar, Senegal</strain>
    </source>
</reference>
<gene>
    <name evidence="1" type="ORF">SCUD_LOCUS13637</name>
</gene>
<evidence type="ECO:0000313" key="2">
    <source>
        <dbReference type="Proteomes" id="UP000279833"/>
    </source>
</evidence>
<keyword evidence="2" id="KW-1185">Reference proteome</keyword>
<dbReference type="EMBL" id="UZAK01036039">
    <property type="protein sequence ID" value="VDP53484.1"/>
    <property type="molecule type" value="Genomic_DNA"/>
</dbReference>
<dbReference type="AlphaFoldDB" id="A0A183KF43"/>
<dbReference type="WBParaSite" id="SCUD_0001364001-mRNA-1">
    <property type="protein sequence ID" value="SCUD_0001364001-mRNA-1"/>
    <property type="gene ID" value="SCUD_0001364001"/>
</dbReference>
<organism evidence="3">
    <name type="scientific">Schistosoma curassoni</name>
    <dbReference type="NCBI Taxonomy" id="6186"/>
    <lineage>
        <taxon>Eukaryota</taxon>
        <taxon>Metazoa</taxon>
        <taxon>Spiralia</taxon>
        <taxon>Lophotrochozoa</taxon>
        <taxon>Platyhelminthes</taxon>
        <taxon>Trematoda</taxon>
        <taxon>Digenea</taxon>
        <taxon>Strigeidida</taxon>
        <taxon>Schistosomatoidea</taxon>
        <taxon>Schistosomatidae</taxon>
        <taxon>Schistosoma</taxon>
    </lineage>
</organism>
<name>A0A183KF43_9TREM</name>
<accession>A0A183KF43</accession>
<evidence type="ECO:0000313" key="3">
    <source>
        <dbReference type="WBParaSite" id="SCUD_0001364001-mRNA-1"/>
    </source>
</evidence>
<evidence type="ECO:0000313" key="1">
    <source>
        <dbReference type="EMBL" id="VDP53484.1"/>
    </source>
</evidence>
<proteinExistence type="predicted"/>
<dbReference type="Proteomes" id="UP000279833">
    <property type="component" value="Unassembled WGS sequence"/>
</dbReference>
<reference evidence="3" key="1">
    <citation type="submission" date="2016-06" db="UniProtKB">
        <authorList>
            <consortium name="WormBaseParasite"/>
        </authorList>
    </citation>
    <scope>IDENTIFICATION</scope>
</reference>
<protein>
    <submittedName>
        <fullName evidence="1 3">Uncharacterized protein</fullName>
    </submittedName>
</protein>